<comment type="function">
    <text evidence="3">Plant non-specific lipid-transfer proteins transfer phospholipids as well as galactolipids across membranes. May play a role in wax or cutin deposition in the cell walls of expanding epidermal cells and certain secretory tissues.</text>
</comment>
<dbReference type="AlphaFoldDB" id="A0AAN9S648"/>
<dbReference type="EMBL" id="JAYMYS010000006">
    <property type="protein sequence ID" value="KAK7390250.1"/>
    <property type="molecule type" value="Genomic_DNA"/>
</dbReference>
<dbReference type="PANTHER" id="PTHR33076">
    <property type="entry name" value="NON-SPECIFIC LIPID-TRANSFER PROTEIN 2-RELATED"/>
    <property type="match status" value="1"/>
</dbReference>
<organism evidence="5 6">
    <name type="scientific">Psophocarpus tetragonolobus</name>
    <name type="common">Winged bean</name>
    <name type="synonym">Dolichos tetragonolobus</name>
    <dbReference type="NCBI Taxonomy" id="3891"/>
    <lineage>
        <taxon>Eukaryota</taxon>
        <taxon>Viridiplantae</taxon>
        <taxon>Streptophyta</taxon>
        <taxon>Embryophyta</taxon>
        <taxon>Tracheophyta</taxon>
        <taxon>Spermatophyta</taxon>
        <taxon>Magnoliopsida</taxon>
        <taxon>eudicotyledons</taxon>
        <taxon>Gunneridae</taxon>
        <taxon>Pentapetalae</taxon>
        <taxon>rosids</taxon>
        <taxon>fabids</taxon>
        <taxon>Fabales</taxon>
        <taxon>Fabaceae</taxon>
        <taxon>Papilionoideae</taxon>
        <taxon>50 kb inversion clade</taxon>
        <taxon>NPAAA clade</taxon>
        <taxon>indigoferoid/millettioid clade</taxon>
        <taxon>Phaseoleae</taxon>
        <taxon>Psophocarpus</taxon>
    </lineage>
</organism>
<dbReference type="SMART" id="SM00499">
    <property type="entry name" value="AAI"/>
    <property type="match status" value="1"/>
</dbReference>
<evidence type="ECO:0000313" key="5">
    <source>
        <dbReference type="EMBL" id="KAK7390250.1"/>
    </source>
</evidence>
<dbReference type="PROSITE" id="PS00597">
    <property type="entry name" value="PLANT_LTP"/>
    <property type="match status" value="1"/>
</dbReference>
<evidence type="ECO:0000313" key="6">
    <source>
        <dbReference type="Proteomes" id="UP001386955"/>
    </source>
</evidence>
<evidence type="ECO:0000256" key="3">
    <source>
        <dbReference type="RuleBase" id="RU000628"/>
    </source>
</evidence>
<keyword evidence="6" id="KW-1185">Reference proteome</keyword>
<comment type="similarity">
    <text evidence="1 3">Belongs to the plant LTP family.</text>
</comment>
<proteinExistence type="inferred from homology"/>
<accession>A0AAN9S648</accession>
<keyword evidence="3" id="KW-0813">Transport</keyword>
<feature type="domain" description="Bifunctional inhibitor/plant lipid transfer protein/seed storage helical" evidence="4">
    <location>
        <begin position="113"/>
        <end position="198"/>
    </location>
</feature>
<evidence type="ECO:0000256" key="1">
    <source>
        <dbReference type="ARBA" id="ARBA00009748"/>
    </source>
</evidence>
<evidence type="ECO:0000259" key="4">
    <source>
        <dbReference type="SMART" id="SM00499"/>
    </source>
</evidence>
<keyword evidence="3" id="KW-0446">Lipid-binding</keyword>
<dbReference type="GO" id="GO:0006869">
    <property type="term" value="P:lipid transport"/>
    <property type="evidence" value="ECO:0007669"/>
    <property type="project" value="InterPro"/>
</dbReference>
<dbReference type="Pfam" id="PF00234">
    <property type="entry name" value="Tryp_alpha_amyl"/>
    <property type="match status" value="1"/>
</dbReference>
<sequence length="239" mass="26108">MVFLNLSQLVAEVIMTYILACIDLLRLFSESQFSLNHGFCLRVSLFPYIARFNFVEYGQNLLLSRHLIDQGSKQGPRANKHYSSAMGSIKFACVVLLMCMVVASAPMARAITCGQVARFLSPCMSYLRSSSRAPSVGCCRGVSSLNRAARTTAARRSTCNCLKSIAASKSSVNYSNAASLPGRCRVRTPYTISPSTDCNRISELFGAVLCNSELFLPQEKLENVVCLIGSIESINPFGL</sequence>
<reference evidence="5 6" key="1">
    <citation type="submission" date="2024-01" db="EMBL/GenBank/DDBJ databases">
        <title>The genomes of 5 underutilized Papilionoideae crops provide insights into root nodulation and disease resistanc.</title>
        <authorList>
            <person name="Jiang F."/>
        </authorList>
    </citation>
    <scope>NUCLEOTIDE SEQUENCE [LARGE SCALE GENOMIC DNA]</scope>
    <source>
        <strain evidence="5">DUOXIRENSHENG_FW03</strain>
        <tissue evidence="5">Leaves</tissue>
    </source>
</reference>
<comment type="caution">
    <text evidence="5">The sequence shown here is derived from an EMBL/GenBank/DDBJ whole genome shotgun (WGS) entry which is preliminary data.</text>
</comment>
<dbReference type="Proteomes" id="UP001386955">
    <property type="component" value="Unassembled WGS sequence"/>
</dbReference>
<dbReference type="PRINTS" id="PR00382">
    <property type="entry name" value="LIPIDTRNSFER"/>
</dbReference>
<keyword evidence="2" id="KW-1015">Disulfide bond</keyword>
<dbReference type="InterPro" id="IPR016140">
    <property type="entry name" value="Bifunc_inhib/LTP/seed_store"/>
</dbReference>
<protein>
    <recommendedName>
        <fullName evidence="3">Non-specific lipid-transfer protein</fullName>
    </recommendedName>
</protein>
<evidence type="ECO:0000256" key="2">
    <source>
        <dbReference type="ARBA" id="ARBA00023157"/>
    </source>
</evidence>
<dbReference type="Gene3D" id="1.10.110.10">
    <property type="entry name" value="Plant lipid-transfer and hydrophobic proteins"/>
    <property type="match status" value="1"/>
</dbReference>
<dbReference type="SUPFAM" id="SSF47699">
    <property type="entry name" value="Bifunctional inhibitor/lipid-transfer protein/seed storage 2S albumin"/>
    <property type="match status" value="1"/>
</dbReference>
<dbReference type="InterPro" id="IPR000528">
    <property type="entry name" value="Plant_nsLTP"/>
</dbReference>
<name>A0AAN9S648_PSOTE</name>
<dbReference type="GO" id="GO:0008289">
    <property type="term" value="F:lipid binding"/>
    <property type="evidence" value="ECO:0007669"/>
    <property type="project" value="UniProtKB-KW"/>
</dbReference>
<dbReference type="CDD" id="cd01960">
    <property type="entry name" value="nsLTP1"/>
    <property type="match status" value="1"/>
</dbReference>
<gene>
    <name evidence="5" type="ORF">VNO78_25549</name>
</gene>
<dbReference type="InterPro" id="IPR036312">
    <property type="entry name" value="Bifun_inhib/LTP/seed_sf"/>
</dbReference>